<accession>A0A3G2ZQZ7</accession>
<dbReference type="InterPro" id="IPR003647">
    <property type="entry name" value="Intron_nuc_1_rpt"/>
</dbReference>
<feature type="domain" description="Nuclease-associated modular DNA-binding 1" evidence="1">
    <location>
        <begin position="20"/>
        <end position="54"/>
    </location>
</feature>
<organism evidence="2">
    <name type="scientific">Hirsutella thompsonii</name>
    <name type="common">Entomogenous fungus</name>
    <dbReference type="NCBI Taxonomy" id="42368"/>
    <lineage>
        <taxon>Eukaryota</taxon>
        <taxon>Fungi</taxon>
        <taxon>Dikarya</taxon>
        <taxon>Ascomycota</taxon>
        <taxon>Pezizomycotina</taxon>
        <taxon>Sordariomycetes</taxon>
        <taxon>Hypocreomycetidae</taxon>
        <taxon>Hypocreales</taxon>
        <taxon>Ophiocordycipitaceae</taxon>
        <taxon>Hirsutella</taxon>
    </lineage>
</organism>
<reference evidence="2" key="1">
    <citation type="journal article" date="2018" name="Environ. Microbiol.">
        <title>Mitochondrial genome, comparative analysis and evolutionary insights into the entomopathogenic fungus Hirsutella thompsonii.</title>
        <authorList>
            <person name="Wang L."/>
            <person name="Zhang S."/>
            <person name="Li J.H."/>
            <person name="Zhang Y.J."/>
        </authorList>
    </citation>
    <scope>NUCLEOTIDE SEQUENCE</scope>
    <source>
        <strain evidence="2">ARSEF 1947</strain>
    </source>
</reference>
<geneLocation type="mitochondrion" evidence="2"/>
<name>A0A3G2ZQZ7_HIRTH</name>
<dbReference type="SMART" id="SM00497">
    <property type="entry name" value="IENR1"/>
    <property type="match status" value="1"/>
</dbReference>
<evidence type="ECO:0000313" key="2">
    <source>
        <dbReference type="EMBL" id="AYP41345.1"/>
    </source>
</evidence>
<keyword evidence="2" id="KW-0496">Mitochondrion</keyword>
<dbReference type="EMBL" id="MH367296">
    <property type="protein sequence ID" value="AYP41345.1"/>
    <property type="molecule type" value="Genomic_DNA"/>
</dbReference>
<gene>
    <name evidence="2" type="primary">orf128</name>
</gene>
<evidence type="ECO:0000259" key="1">
    <source>
        <dbReference type="Pfam" id="PF07453"/>
    </source>
</evidence>
<protein>
    <recommendedName>
        <fullName evidence="1">Nuclease-associated modular DNA-binding 1 domain-containing protein</fullName>
    </recommendedName>
</protein>
<reference evidence="2" key="2">
    <citation type="submission" date="2018-05" db="EMBL/GenBank/DDBJ databases">
        <authorList>
            <person name="Zhang Y.-J."/>
        </authorList>
    </citation>
    <scope>NUCLEOTIDE SEQUENCE</scope>
    <source>
        <strain evidence="2">ARSEF 1947</strain>
    </source>
</reference>
<dbReference type="AlphaFoldDB" id="A0A3G2ZQZ7"/>
<sequence length="128" mass="14208">MQSPEVLAKMSTDQSSGIFVEVTDVETNTSTTYHAIKAAARALSLDKRYIEHYIYLNQDKPVLGKYIFKLINCTASGSEDKVRFNDPLIKIQKTSKKIEVTNVETKEVILYPSIGASFGGKSVRLSST</sequence>
<dbReference type="InterPro" id="IPR010896">
    <property type="entry name" value="NUMOD1"/>
</dbReference>
<dbReference type="Pfam" id="PF07453">
    <property type="entry name" value="NUMOD1"/>
    <property type="match status" value="1"/>
</dbReference>
<proteinExistence type="predicted"/>